<protein>
    <submittedName>
        <fullName evidence="2">Uncharacterized protein</fullName>
    </submittedName>
</protein>
<proteinExistence type="predicted"/>
<evidence type="ECO:0000313" key="3">
    <source>
        <dbReference type="Proteomes" id="UP000253034"/>
    </source>
</evidence>
<name>A0A369B560_9FIRM</name>
<reference evidence="2 3" key="1">
    <citation type="submission" date="2018-07" db="EMBL/GenBank/DDBJ databases">
        <title>Genomic Encyclopedia of Type Strains, Phase IV (KMG-IV): sequencing the most valuable type-strain genomes for metagenomic binning, comparative biology and taxonomic classification.</title>
        <authorList>
            <person name="Goeker M."/>
        </authorList>
    </citation>
    <scope>NUCLEOTIDE SEQUENCE [LARGE SCALE GENOMIC DNA]</scope>
    <source>
        <strain evidence="2 3">DSM 27016</strain>
    </source>
</reference>
<feature type="transmembrane region" description="Helical" evidence="1">
    <location>
        <begin position="26"/>
        <end position="50"/>
    </location>
</feature>
<gene>
    <name evidence="2" type="ORF">DFR58_11064</name>
</gene>
<dbReference type="EMBL" id="QPJT01000010">
    <property type="protein sequence ID" value="RCX16571.1"/>
    <property type="molecule type" value="Genomic_DNA"/>
</dbReference>
<evidence type="ECO:0000256" key="1">
    <source>
        <dbReference type="SAM" id="Phobius"/>
    </source>
</evidence>
<keyword evidence="1" id="KW-0812">Transmembrane</keyword>
<keyword evidence="3" id="KW-1185">Reference proteome</keyword>
<dbReference type="RefSeq" id="WP_170138113.1">
    <property type="nucleotide sequence ID" value="NZ_QPJT01000010.1"/>
</dbReference>
<sequence>MDGVRYRQYPRIYKKKNSKEQEDECISFSVTAAAGIAALVFAKGVFWGYMLKKWLR</sequence>
<accession>A0A369B560</accession>
<dbReference type="Proteomes" id="UP000253034">
    <property type="component" value="Unassembled WGS sequence"/>
</dbReference>
<comment type="caution">
    <text evidence="2">The sequence shown here is derived from an EMBL/GenBank/DDBJ whole genome shotgun (WGS) entry which is preliminary data.</text>
</comment>
<dbReference type="AlphaFoldDB" id="A0A369B560"/>
<evidence type="ECO:0000313" key="2">
    <source>
        <dbReference type="EMBL" id="RCX16571.1"/>
    </source>
</evidence>
<keyword evidence="1" id="KW-0472">Membrane</keyword>
<organism evidence="2 3">
    <name type="scientific">Anaerobacterium chartisolvens</name>
    <dbReference type="NCBI Taxonomy" id="1297424"/>
    <lineage>
        <taxon>Bacteria</taxon>
        <taxon>Bacillati</taxon>
        <taxon>Bacillota</taxon>
        <taxon>Clostridia</taxon>
        <taxon>Eubacteriales</taxon>
        <taxon>Oscillospiraceae</taxon>
        <taxon>Anaerobacterium</taxon>
    </lineage>
</organism>
<keyword evidence="1" id="KW-1133">Transmembrane helix</keyword>